<dbReference type="EMBL" id="JAKEIP010000025">
    <property type="protein sequence ID" value="MCF1593854.1"/>
    <property type="molecule type" value="Genomic_DNA"/>
</dbReference>
<dbReference type="AlphaFoldDB" id="A0A9X1PWH2"/>
<accession>A0A9X1PWH2</accession>
<gene>
    <name evidence="1" type="ORF">L0P92_09765</name>
</gene>
<protein>
    <submittedName>
        <fullName evidence="1">PRL2-23</fullName>
    </submittedName>
</protein>
<comment type="caution">
    <text evidence="1">The sequence shown here is derived from an EMBL/GenBank/DDBJ whole genome shotgun (WGS) entry which is preliminary data.</text>
</comment>
<name>A0A9X1PWH2_STRM4</name>
<proteinExistence type="predicted"/>
<dbReference type="RefSeq" id="WP_234762134.1">
    <property type="nucleotide sequence ID" value="NZ_JAKEIP010000025.1"/>
</dbReference>
<evidence type="ECO:0000313" key="1">
    <source>
        <dbReference type="EMBL" id="MCF1593854.1"/>
    </source>
</evidence>
<sequence>MWTTVVAVLGTLLGAVVAGAIQHQSARAGRVQDRADTLRRERFDAISALAACATEHRRVLYAQQDLQRQAQRTDPEYLAALTAERHATRSATTAQLVRVQLLILDPAVRQAAADLVTSTYNLRDLTDADAIEAHRRAAVAAHDSFVDTAACYLNRSPGL</sequence>
<evidence type="ECO:0000313" key="2">
    <source>
        <dbReference type="Proteomes" id="UP001139384"/>
    </source>
</evidence>
<keyword evidence="2" id="KW-1185">Reference proteome</keyword>
<organism evidence="1 2">
    <name type="scientific">Streptomyces muensis</name>
    <dbReference type="NCBI Taxonomy" id="1077944"/>
    <lineage>
        <taxon>Bacteria</taxon>
        <taxon>Bacillati</taxon>
        <taxon>Actinomycetota</taxon>
        <taxon>Actinomycetes</taxon>
        <taxon>Kitasatosporales</taxon>
        <taxon>Streptomycetaceae</taxon>
        <taxon>Streptomyces</taxon>
    </lineage>
</organism>
<dbReference type="Proteomes" id="UP001139384">
    <property type="component" value="Unassembled WGS sequence"/>
</dbReference>
<reference evidence="1" key="1">
    <citation type="submission" date="2022-01" db="EMBL/GenBank/DDBJ databases">
        <title>Draft Genome Sequences of Seven Type Strains of the Genus Streptomyces.</title>
        <authorList>
            <person name="Aziz S."/>
            <person name="Coretto E."/>
            <person name="Chronakova A."/>
            <person name="Sproer C."/>
            <person name="Huber K."/>
            <person name="Nouioui I."/>
            <person name="Gross H."/>
        </authorList>
    </citation>
    <scope>NUCLEOTIDE SEQUENCE</scope>
    <source>
        <strain evidence="1">DSM 103493</strain>
    </source>
</reference>